<evidence type="ECO:0000313" key="15">
    <source>
        <dbReference type="Proteomes" id="UP001497444"/>
    </source>
</evidence>
<keyword evidence="15" id="KW-1185">Reference proteome</keyword>
<evidence type="ECO:0000256" key="9">
    <source>
        <dbReference type="ARBA" id="ARBA00023253"/>
    </source>
</evidence>
<evidence type="ECO:0000256" key="6">
    <source>
        <dbReference type="ARBA" id="ARBA00022989"/>
    </source>
</evidence>
<evidence type="ECO:0000256" key="11">
    <source>
        <dbReference type="ARBA" id="ARBA00030350"/>
    </source>
</evidence>
<dbReference type="PANTHER" id="PTHR31741:SF4">
    <property type="entry name" value="O-FUCOSYLTRANSFERASE 28"/>
    <property type="match status" value="1"/>
</dbReference>
<evidence type="ECO:0000256" key="5">
    <source>
        <dbReference type="ARBA" id="ARBA00022692"/>
    </source>
</evidence>
<keyword evidence="7 13" id="KW-0472">Membrane</keyword>
<evidence type="ECO:0000256" key="13">
    <source>
        <dbReference type="SAM" id="Phobius"/>
    </source>
</evidence>
<feature type="transmembrane region" description="Helical" evidence="13">
    <location>
        <begin position="141"/>
        <end position="164"/>
    </location>
</feature>
<keyword evidence="4" id="KW-0808">Transferase</keyword>
<comment type="similarity">
    <text evidence="2">Belongs to the glycosyltransferase GT106 family.</text>
</comment>
<dbReference type="EMBL" id="OZ020107">
    <property type="protein sequence ID" value="CAK9259570.1"/>
    <property type="molecule type" value="Genomic_DNA"/>
</dbReference>
<evidence type="ECO:0000313" key="14">
    <source>
        <dbReference type="EMBL" id="CAK9259570.1"/>
    </source>
</evidence>
<accession>A0ABP0W1V5</accession>
<feature type="region of interest" description="Disordered" evidence="12">
    <location>
        <begin position="72"/>
        <end position="103"/>
    </location>
</feature>
<name>A0ABP0W1V5_9BRYO</name>
<dbReference type="InterPro" id="IPR019378">
    <property type="entry name" value="GDP-Fuc_O-FucTrfase"/>
</dbReference>
<evidence type="ECO:0000256" key="10">
    <source>
        <dbReference type="ARBA" id="ARBA00023277"/>
    </source>
</evidence>
<sequence length="667" mass="75126">MEIAEKMTSQRGPVAAGVANRDLAQIILSPRVGGTNSPLNPASRRSLFSRRLQEPDPYAVFNFFKTPPNPGDISPGLSPLSGGSESVSGANLTSDGKKTHSSSRKGNIAAVGYDVCNCIAESSIKVTRLVSGRRRQGLQQCLFFLSALLIFTFLVVKIMSGGLFHGNNNIQLSSSPQKRDTSFSEGFQQDLSDSHDDLVTKVSKDKNLLTDFSVSENNPQQQQQQVEAHFVQMGQYWEADLWRKPISDKYEQCIDRDKSYKSPGEHTNGYLLINANGGLNQMRAGICDMVAVARIMNVTLVVPTLDHSSFWADPSEFNDIFDVKHFIDTLQEDVQIVEALPDNYLGVDPIRKAPISWSKVAYYENLVPLLKQNKVMYFTHADTRLANNDIPDSIQRLRCRVNYHALKYAEPIRQLATTLISRLRDGNPYIALHLRYEKDMLAFTGCAHGLSSEEADELQQMRYSVKHWKEKEIDGELKRKQGGCPMTPHETAILLKALGYPSSTKIYIVAGEIYGNGSMEFLEQEFPNVYSHETLATEEELAPLKKFQNRLAGLDYILALESDVFVYTYDGNMAKAVQGHRQFEDYRKTISPDREAIVRLVDGYEARNITWEALETDMLKIHASRIGAPHYRQVKELPKLEEYFYSNPYPGCICEKQPCSRHLLKGP</sequence>
<keyword evidence="8" id="KW-0325">Glycoprotein</keyword>
<keyword evidence="3" id="KW-0328">Glycosyltransferase</keyword>
<proteinExistence type="inferred from homology"/>
<keyword evidence="9" id="KW-0294">Fucose metabolism</keyword>
<dbReference type="Pfam" id="PF10250">
    <property type="entry name" value="O-FucT"/>
    <property type="match status" value="1"/>
</dbReference>
<keyword evidence="10" id="KW-0119">Carbohydrate metabolism</keyword>
<dbReference type="Proteomes" id="UP001497444">
    <property type="component" value="Chromosome 12"/>
</dbReference>
<dbReference type="PANTHER" id="PTHR31741">
    <property type="entry name" value="OS02G0726500 PROTEIN-RELATED"/>
    <property type="match status" value="1"/>
</dbReference>
<keyword evidence="5 13" id="KW-0812">Transmembrane</keyword>
<feature type="compositionally biased region" description="Low complexity" evidence="12">
    <location>
        <begin position="74"/>
        <end position="89"/>
    </location>
</feature>
<keyword evidence="6 13" id="KW-1133">Transmembrane helix</keyword>
<evidence type="ECO:0000256" key="8">
    <source>
        <dbReference type="ARBA" id="ARBA00023180"/>
    </source>
</evidence>
<protein>
    <recommendedName>
        <fullName evidence="11">O-fucosyltransferase family protein</fullName>
    </recommendedName>
</protein>
<evidence type="ECO:0000256" key="4">
    <source>
        <dbReference type="ARBA" id="ARBA00022679"/>
    </source>
</evidence>
<evidence type="ECO:0000256" key="7">
    <source>
        <dbReference type="ARBA" id="ARBA00023136"/>
    </source>
</evidence>
<reference evidence="14" key="1">
    <citation type="submission" date="2024-02" db="EMBL/GenBank/DDBJ databases">
        <authorList>
            <consortium name="ELIXIR-Norway"/>
            <consortium name="Elixir Norway"/>
        </authorList>
    </citation>
    <scope>NUCLEOTIDE SEQUENCE</scope>
</reference>
<evidence type="ECO:0000256" key="3">
    <source>
        <dbReference type="ARBA" id="ARBA00022676"/>
    </source>
</evidence>
<evidence type="ECO:0000256" key="2">
    <source>
        <dbReference type="ARBA" id="ARBA00007737"/>
    </source>
</evidence>
<evidence type="ECO:0000256" key="12">
    <source>
        <dbReference type="SAM" id="MobiDB-lite"/>
    </source>
</evidence>
<gene>
    <name evidence="14" type="ORF">CSSPJE1EN1_LOCUS5048</name>
</gene>
<dbReference type="InterPro" id="IPR024709">
    <property type="entry name" value="FucosylTrfase_pln"/>
</dbReference>
<evidence type="ECO:0000256" key="1">
    <source>
        <dbReference type="ARBA" id="ARBA00004370"/>
    </source>
</evidence>
<comment type="subcellular location">
    <subcellularLocation>
        <location evidence="1">Membrane</location>
    </subcellularLocation>
</comment>
<dbReference type="CDD" id="cd11299">
    <property type="entry name" value="O-FucT_plant"/>
    <property type="match status" value="1"/>
</dbReference>
<organism evidence="14 15">
    <name type="scientific">Sphagnum jensenii</name>
    <dbReference type="NCBI Taxonomy" id="128206"/>
    <lineage>
        <taxon>Eukaryota</taxon>
        <taxon>Viridiplantae</taxon>
        <taxon>Streptophyta</taxon>
        <taxon>Embryophyta</taxon>
        <taxon>Bryophyta</taxon>
        <taxon>Sphagnophytina</taxon>
        <taxon>Sphagnopsida</taxon>
        <taxon>Sphagnales</taxon>
        <taxon>Sphagnaceae</taxon>
        <taxon>Sphagnum</taxon>
    </lineage>
</organism>